<reference evidence="2" key="2">
    <citation type="journal article" date="2008" name="Nucleic Acids Res.">
        <title>The rice annotation project database (RAP-DB): 2008 update.</title>
        <authorList>
            <consortium name="The rice annotation project (RAP)"/>
        </authorList>
    </citation>
    <scope>GENOME REANNOTATION</scope>
    <source>
        <strain evidence="2">cv. Nipponbare</strain>
    </source>
</reference>
<organism evidence="1 2">
    <name type="scientific">Oryza sativa subsp. japonica</name>
    <name type="common">Rice</name>
    <dbReference type="NCBI Taxonomy" id="39947"/>
    <lineage>
        <taxon>Eukaryota</taxon>
        <taxon>Viridiplantae</taxon>
        <taxon>Streptophyta</taxon>
        <taxon>Embryophyta</taxon>
        <taxon>Tracheophyta</taxon>
        <taxon>Spermatophyta</taxon>
        <taxon>Magnoliopsida</taxon>
        <taxon>Liliopsida</taxon>
        <taxon>Poales</taxon>
        <taxon>Poaceae</taxon>
        <taxon>BOP clade</taxon>
        <taxon>Oryzoideae</taxon>
        <taxon>Oryzeae</taxon>
        <taxon>Oryzinae</taxon>
        <taxon>Oryza</taxon>
        <taxon>Oryza sativa</taxon>
    </lineage>
</organism>
<sequence length="61" mass="6601">MTNATDMMKMTMSVIQSIAVSQPMIMTKTLISICINVCSESKMKIMTPGVDSLVDELISSA</sequence>
<proteinExistence type="predicted"/>
<evidence type="ECO:0000313" key="2">
    <source>
        <dbReference type="Proteomes" id="UP000000763"/>
    </source>
</evidence>
<protein>
    <submittedName>
        <fullName evidence="1">Uncharacterized protein</fullName>
    </submittedName>
</protein>
<dbReference type="AlphaFoldDB" id="Q64M81"/>
<accession>Q64M81</accession>
<evidence type="ECO:0000313" key="1">
    <source>
        <dbReference type="EMBL" id="BAD46724.1"/>
    </source>
</evidence>
<reference evidence="2" key="1">
    <citation type="journal article" date="2005" name="Nature">
        <title>The map-based sequence of the rice genome.</title>
        <authorList>
            <consortium name="International rice genome sequencing project (IRGSP)"/>
            <person name="Matsumoto T."/>
            <person name="Wu J."/>
            <person name="Kanamori H."/>
            <person name="Katayose Y."/>
            <person name="Fujisawa M."/>
            <person name="Namiki N."/>
            <person name="Mizuno H."/>
            <person name="Yamamoto K."/>
            <person name="Antonio B.A."/>
            <person name="Baba T."/>
            <person name="Sakata K."/>
            <person name="Nagamura Y."/>
            <person name="Aoki H."/>
            <person name="Arikawa K."/>
            <person name="Arita K."/>
            <person name="Bito T."/>
            <person name="Chiden Y."/>
            <person name="Fujitsuka N."/>
            <person name="Fukunaka R."/>
            <person name="Hamada M."/>
            <person name="Harada C."/>
            <person name="Hayashi A."/>
            <person name="Hijishita S."/>
            <person name="Honda M."/>
            <person name="Hosokawa S."/>
            <person name="Ichikawa Y."/>
            <person name="Idonuma A."/>
            <person name="Iijima M."/>
            <person name="Ikeda M."/>
            <person name="Ikeno M."/>
            <person name="Ito K."/>
            <person name="Ito S."/>
            <person name="Ito T."/>
            <person name="Ito Y."/>
            <person name="Ito Y."/>
            <person name="Iwabuchi A."/>
            <person name="Kamiya K."/>
            <person name="Karasawa W."/>
            <person name="Kurita K."/>
            <person name="Katagiri S."/>
            <person name="Kikuta A."/>
            <person name="Kobayashi H."/>
            <person name="Kobayashi N."/>
            <person name="Machita K."/>
            <person name="Maehara T."/>
            <person name="Masukawa M."/>
            <person name="Mizubayashi T."/>
            <person name="Mukai Y."/>
            <person name="Nagasaki H."/>
            <person name="Nagata Y."/>
            <person name="Naito S."/>
            <person name="Nakashima M."/>
            <person name="Nakama Y."/>
            <person name="Nakamichi Y."/>
            <person name="Nakamura M."/>
            <person name="Meguro A."/>
            <person name="Negishi M."/>
            <person name="Ohta I."/>
            <person name="Ohta T."/>
            <person name="Okamoto M."/>
            <person name="Ono N."/>
            <person name="Saji S."/>
            <person name="Sakaguchi M."/>
            <person name="Sakai K."/>
            <person name="Shibata M."/>
            <person name="Shimokawa T."/>
            <person name="Song J."/>
            <person name="Takazaki Y."/>
            <person name="Terasawa K."/>
            <person name="Tsugane M."/>
            <person name="Tsuji K."/>
            <person name="Ueda S."/>
            <person name="Waki K."/>
            <person name="Yamagata H."/>
            <person name="Yamamoto M."/>
            <person name="Yamamoto S."/>
            <person name="Yamane H."/>
            <person name="Yoshiki S."/>
            <person name="Yoshihara R."/>
            <person name="Yukawa K."/>
            <person name="Zhong H."/>
            <person name="Yano M."/>
            <person name="Yuan Q."/>
            <person name="Ouyang S."/>
            <person name="Liu J."/>
            <person name="Jones K.M."/>
            <person name="Gansberger K."/>
            <person name="Moffat K."/>
            <person name="Hill J."/>
            <person name="Bera J."/>
            <person name="Fadrosh D."/>
            <person name="Jin S."/>
            <person name="Johri S."/>
            <person name="Kim M."/>
            <person name="Overton L."/>
            <person name="Reardon M."/>
            <person name="Tsitrin T."/>
            <person name="Vuong H."/>
            <person name="Weaver B."/>
            <person name="Ciecko A."/>
            <person name="Tallon L."/>
            <person name="Jackson J."/>
            <person name="Pai G."/>
            <person name="Aken S.V."/>
            <person name="Utterback T."/>
            <person name="Reidmuller S."/>
            <person name="Feldblyum T."/>
            <person name="Hsiao J."/>
            <person name="Zismann V."/>
            <person name="Iobst S."/>
            <person name="de Vazeille A.R."/>
            <person name="Buell C.R."/>
            <person name="Ying K."/>
            <person name="Li Y."/>
            <person name="Lu T."/>
            <person name="Huang Y."/>
            <person name="Zhao Q."/>
            <person name="Feng Q."/>
            <person name="Zhang L."/>
            <person name="Zhu J."/>
            <person name="Weng Q."/>
            <person name="Mu J."/>
            <person name="Lu Y."/>
            <person name="Fan D."/>
            <person name="Liu Y."/>
            <person name="Guan J."/>
            <person name="Zhang Y."/>
            <person name="Yu S."/>
            <person name="Liu X."/>
            <person name="Zhang Y."/>
            <person name="Hong G."/>
            <person name="Han B."/>
            <person name="Choisne N."/>
            <person name="Demange N."/>
            <person name="Orjeda G."/>
            <person name="Samain S."/>
            <person name="Cattolico L."/>
            <person name="Pelletier E."/>
            <person name="Couloux A."/>
            <person name="Segurens B."/>
            <person name="Wincker P."/>
            <person name="D'Hont A."/>
            <person name="Scarpelli C."/>
            <person name="Weissenbach J."/>
            <person name="Salanoubat M."/>
            <person name="Quetier F."/>
            <person name="Yu Y."/>
            <person name="Kim H.R."/>
            <person name="Rambo T."/>
            <person name="Currie J."/>
            <person name="Collura K."/>
            <person name="Luo M."/>
            <person name="Yang T."/>
            <person name="Ammiraju J.S.S."/>
            <person name="Engler F."/>
            <person name="Soderlund C."/>
            <person name="Wing R.A."/>
            <person name="Palmer L.E."/>
            <person name="de la Bastide M."/>
            <person name="Spiegel L."/>
            <person name="Nascimento L."/>
            <person name="Zutavern T."/>
            <person name="O'Shaughnessy A."/>
            <person name="Dike S."/>
            <person name="Dedhia N."/>
            <person name="Preston R."/>
            <person name="Balija V."/>
            <person name="McCombie W.R."/>
            <person name="Chow T."/>
            <person name="Chen H."/>
            <person name="Chung M."/>
            <person name="Chen C."/>
            <person name="Shaw J."/>
            <person name="Wu H."/>
            <person name="Hsiao K."/>
            <person name="Chao Y."/>
            <person name="Chu M."/>
            <person name="Cheng C."/>
            <person name="Hour A."/>
            <person name="Lee P."/>
            <person name="Lin S."/>
            <person name="Lin Y."/>
            <person name="Liou J."/>
            <person name="Liu S."/>
            <person name="Hsing Y."/>
            <person name="Raghuvanshi S."/>
            <person name="Mohanty A."/>
            <person name="Bharti A.K."/>
            <person name="Gaur A."/>
            <person name="Gupta V."/>
            <person name="Kumar D."/>
            <person name="Ravi V."/>
            <person name="Vij S."/>
            <person name="Kapur A."/>
            <person name="Khurana P."/>
            <person name="Khurana P."/>
            <person name="Khurana J.P."/>
            <person name="Tyagi A.K."/>
            <person name="Gaikwad K."/>
            <person name="Singh A."/>
            <person name="Dalal V."/>
            <person name="Srivastava S."/>
            <person name="Dixit A."/>
            <person name="Pal A.K."/>
            <person name="Ghazi I.A."/>
            <person name="Yadav M."/>
            <person name="Pandit A."/>
            <person name="Bhargava A."/>
            <person name="Sureshbabu K."/>
            <person name="Batra K."/>
            <person name="Sharma T.R."/>
            <person name="Mohapatra T."/>
            <person name="Singh N.K."/>
            <person name="Messing J."/>
            <person name="Nelson A.B."/>
            <person name="Fuks G."/>
            <person name="Kavchok S."/>
            <person name="Keizer G."/>
            <person name="Linton E."/>
            <person name="Llaca V."/>
            <person name="Song R."/>
            <person name="Tanyolac B."/>
            <person name="Young S."/>
            <person name="Ho-Il K."/>
            <person name="Hahn J.H."/>
            <person name="Sangsakoo G."/>
            <person name="Vanavichit A."/>
            <person name="de Mattos Luiz.A.T."/>
            <person name="Zimmer P.D."/>
            <person name="Malone G."/>
            <person name="Dellagostin O."/>
            <person name="de Oliveira A.C."/>
            <person name="Bevan M."/>
            <person name="Bancroft I."/>
            <person name="Minx P."/>
            <person name="Cordum H."/>
            <person name="Wilson R."/>
            <person name="Cheng Z."/>
            <person name="Jin W."/>
            <person name="Jiang J."/>
            <person name="Leong S.A."/>
            <person name="Iwama H."/>
            <person name="Gojobori T."/>
            <person name="Itoh T."/>
            <person name="Niimura Y."/>
            <person name="Fujii Y."/>
            <person name="Habara T."/>
            <person name="Sakai H."/>
            <person name="Sato Y."/>
            <person name="Wilson G."/>
            <person name="Kumar K."/>
            <person name="McCouch S."/>
            <person name="Juretic N."/>
            <person name="Hoen D."/>
            <person name="Wright S."/>
            <person name="Bruskiewich R."/>
            <person name="Bureau T."/>
            <person name="Miyao A."/>
            <person name="Hirochika H."/>
            <person name="Nishikawa T."/>
            <person name="Kadowaki K."/>
            <person name="Sugiura M."/>
            <person name="Burr B."/>
            <person name="Sasaki T."/>
        </authorList>
    </citation>
    <scope>NUCLEOTIDE SEQUENCE [LARGE SCALE GENOMIC DNA]</scope>
    <source>
        <strain evidence="2">cv. Nipponbare</strain>
    </source>
</reference>
<dbReference type="EMBL" id="AP007253">
    <property type="protein sequence ID" value="BAD46724.1"/>
    <property type="molecule type" value="Genomic_DNA"/>
</dbReference>
<gene>
    <name evidence="1" type="primary">OSJNBa0004O05.22</name>
</gene>
<dbReference type="Proteomes" id="UP000000763">
    <property type="component" value="Chromosome 2"/>
</dbReference>
<name>Q64M81_ORYSJ</name>